<feature type="transmembrane region" description="Helical" evidence="9">
    <location>
        <begin position="198"/>
        <end position="220"/>
    </location>
</feature>
<organism evidence="10 11">
    <name type="scientific">Acetomicrobium hydrogeniformans ATCC BAA-1850</name>
    <dbReference type="NCBI Taxonomy" id="592015"/>
    <lineage>
        <taxon>Bacteria</taxon>
        <taxon>Thermotogati</taxon>
        <taxon>Synergistota</taxon>
        <taxon>Synergistia</taxon>
        <taxon>Synergistales</taxon>
        <taxon>Acetomicrobiaceae</taxon>
        <taxon>Acetomicrobium</taxon>
    </lineage>
</organism>
<dbReference type="InterPro" id="IPR006043">
    <property type="entry name" value="NCS2"/>
</dbReference>
<comment type="caution">
    <text evidence="10">The sequence shown here is derived from an EMBL/GenBank/DDBJ whole genome shotgun (WGS) entry which is preliminary data.</text>
</comment>
<gene>
    <name evidence="10" type="ORF">HMPREF1705_03321</name>
</gene>
<feature type="transmembrane region" description="Helical" evidence="9">
    <location>
        <begin position="286"/>
        <end position="308"/>
    </location>
</feature>
<dbReference type="OrthoDB" id="9808458at2"/>
<feature type="transmembrane region" description="Helical" evidence="9">
    <location>
        <begin position="375"/>
        <end position="405"/>
    </location>
</feature>
<evidence type="ECO:0000256" key="2">
    <source>
        <dbReference type="ARBA" id="ARBA00005697"/>
    </source>
</evidence>
<name>A0A0T5X9B7_9BACT</name>
<dbReference type="RefSeq" id="WP_009200612.1">
    <property type="nucleotide sequence ID" value="NZ_ACJX03000001.1"/>
</dbReference>
<keyword evidence="5 8" id="KW-0812">Transmembrane</keyword>
<evidence type="ECO:0000256" key="4">
    <source>
        <dbReference type="ARBA" id="ARBA00022475"/>
    </source>
</evidence>
<keyword evidence="6 8" id="KW-1133">Transmembrane helix</keyword>
<evidence type="ECO:0000256" key="9">
    <source>
        <dbReference type="SAM" id="Phobius"/>
    </source>
</evidence>
<dbReference type="EMBL" id="ACJX03000001">
    <property type="protein sequence ID" value="KRT34510.1"/>
    <property type="molecule type" value="Genomic_DNA"/>
</dbReference>
<dbReference type="AlphaFoldDB" id="A0A0T5X9B7"/>
<dbReference type="eggNOG" id="COG2252">
    <property type="taxonomic scope" value="Bacteria"/>
</dbReference>
<feature type="transmembrane region" description="Helical" evidence="9">
    <location>
        <begin position="344"/>
        <end position="363"/>
    </location>
</feature>
<comment type="subcellular location">
    <subcellularLocation>
        <location evidence="1 8">Cell membrane</location>
        <topology evidence="1 8">Multi-pass membrane protein</topology>
    </subcellularLocation>
</comment>
<keyword evidence="11" id="KW-1185">Reference proteome</keyword>
<keyword evidence="3 8" id="KW-0813">Transport</keyword>
<evidence type="ECO:0000256" key="7">
    <source>
        <dbReference type="ARBA" id="ARBA00023136"/>
    </source>
</evidence>
<keyword evidence="4 8" id="KW-1003">Cell membrane</keyword>
<dbReference type="STRING" id="592015.HMPREF1705_03321"/>
<feature type="transmembrane region" description="Helical" evidence="9">
    <location>
        <begin position="240"/>
        <end position="266"/>
    </location>
</feature>
<dbReference type="GO" id="GO:0005345">
    <property type="term" value="F:purine nucleobase transmembrane transporter activity"/>
    <property type="evidence" value="ECO:0007669"/>
    <property type="project" value="TreeGrafter"/>
</dbReference>
<feature type="transmembrane region" description="Helical" evidence="9">
    <location>
        <begin position="132"/>
        <end position="152"/>
    </location>
</feature>
<dbReference type="GO" id="GO:0005886">
    <property type="term" value="C:plasma membrane"/>
    <property type="evidence" value="ECO:0007669"/>
    <property type="project" value="UniProtKB-SubCell"/>
</dbReference>
<dbReference type="Pfam" id="PF00860">
    <property type="entry name" value="Xan_ur_permease"/>
    <property type="match status" value="1"/>
</dbReference>
<reference evidence="11" key="1">
    <citation type="submission" date="2012-09" db="EMBL/GenBank/DDBJ databases">
        <authorList>
            <person name="Weinstock G."/>
            <person name="Sodergren E."/>
            <person name="Clifton S."/>
            <person name="Fulton L."/>
            <person name="Fulton B."/>
            <person name="Courtney L."/>
            <person name="Fronick C."/>
            <person name="Harrison M."/>
            <person name="Strong C."/>
            <person name="Farmer C."/>
            <person name="Delehaunty K."/>
            <person name="Markovic C."/>
            <person name="Hall O."/>
            <person name="Minx P."/>
            <person name="Tomlinson C."/>
            <person name="Mitreva M."/>
            <person name="Nelson J."/>
            <person name="Hou S."/>
            <person name="Wollam A."/>
            <person name="Pepin K.H."/>
            <person name="Johnson M."/>
            <person name="Bhonagiri V."/>
            <person name="Nash W.E."/>
            <person name="Suruliraj S."/>
            <person name="Warren W."/>
            <person name="Chinwalla A."/>
            <person name="Mardis E.R."/>
            <person name="Wilson R.K."/>
        </authorList>
    </citation>
    <scope>NUCLEOTIDE SEQUENCE [LARGE SCALE GENOMIC DNA]</scope>
    <source>
        <strain evidence="11">OS1</strain>
    </source>
</reference>
<evidence type="ECO:0000256" key="6">
    <source>
        <dbReference type="ARBA" id="ARBA00022989"/>
    </source>
</evidence>
<keyword evidence="7 8" id="KW-0472">Membrane</keyword>
<evidence type="ECO:0000256" key="3">
    <source>
        <dbReference type="ARBA" id="ARBA00022448"/>
    </source>
</evidence>
<feature type="transmembrane region" description="Helical" evidence="9">
    <location>
        <begin position="21"/>
        <end position="38"/>
    </location>
</feature>
<feature type="transmembrane region" description="Helical" evidence="9">
    <location>
        <begin position="172"/>
        <end position="191"/>
    </location>
</feature>
<evidence type="ECO:0000256" key="5">
    <source>
        <dbReference type="ARBA" id="ARBA00022692"/>
    </source>
</evidence>
<accession>A0A0T5X9B7</accession>
<protein>
    <submittedName>
        <fullName evidence="10">Putative permease</fullName>
    </submittedName>
</protein>
<dbReference type="PANTHER" id="PTHR43337:SF1">
    <property type="entry name" value="XANTHINE_URACIL PERMEASE C887.17-RELATED"/>
    <property type="match status" value="1"/>
</dbReference>
<comment type="similarity">
    <text evidence="2 8">Belongs to the nucleobase:cation symporter-2 (NCS2) (TC 2.A.40) family. Azg-like subfamily.</text>
</comment>
<evidence type="ECO:0000313" key="11">
    <source>
        <dbReference type="Proteomes" id="UP000005273"/>
    </source>
</evidence>
<feature type="transmembrane region" description="Helical" evidence="9">
    <location>
        <begin position="102"/>
        <end position="120"/>
    </location>
</feature>
<dbReference type="InterPro" id="IPR026033">
    <property type="entry name" value="Azg-like_bact_archaea"/>
</dbReference>
<sequence length="433" mass="45534">MGEWLDKRFNVTASGSSIRTEIIAGITTFMTMAYIIFVNPAILSEAGMDFGAVMTATCLASAIGTLLMAFLANYPFALAPGMGLNAFFAFSVVLGMEVGWEVALACVFIDGIIFIILTAGKVRQAIVNAVPYTLKVAVGAGIGMFIALIGLIQAGIIVDNPATLVSLGNVKSAGPILAMVGLLFMAVLHAYKVKGSLLWGILLITIVSIPLGITTPPEGIVSAPPSLSPVFFKLDLKSALTFAMFPVIITFVFVDMFDTIGTLIGVSTRAGMLNEKGELPKVGRALFADAVATTLGACLGTSTTTTYVESAAGVEEGGRTGLTALVVAILFLCALFISPIAKIVPSVATAPALVMVGVFMMQSLKNLNFDDITEIVPACITIFAMPFTYSIAEGISWGIISYALIKLLAGRGREVSKTMYVLAVLFLLKEFML</sequence>
<proteinExistence type="inferred from homology"/>
<dbReference type="PANTHER" id="PTHR43337">
    <property type="entry name" value="XANTHINE/URACIL PERMEASE C887.17-RELATED"/>
    <property type="match status" value="1"/>
</dbReference>
<evidence type="ECO:0000256" key="1">
    <source>
        <dbReference type="ARBA" id="ARBA00004651"/>
    </source>
</evidence>
<dbReference type="InterPro" id="IPR045018">
    <property type="entry name" value="Azg-like"/>
</dbReference>
<feature type="transmembrane region" description="Helical" evidence="9">
    <location>
        <begin position="320"/>
        <end position="337"/>
    </location>
</feature>
<evidence type="ECO:0000256" key="8">
    <source>
        <dbReference type="PIRNR" id="PIRNR005353"/>
    </source>
</evidence>
<feature type="transmembrane region" description="Helical" evidence="9">
    <location>
        <begin position="50"/>
        <end position="71"/>
    </location>
</feature>
<dbReference type="PIRSF" id="PIRSF005353">
    <property type="entry name" value="PbuG"/>
    <property type="match status" value="1"/>
</dbReference>
<dbReference type="Proteomes" id="UP000005273">
    <property type="component" value="Unassembled WGS sequence"/>
</dbReference>
<evidence type="ECO:0000313" key="10">
    <source>
        <dbReference type="EMBL" id="KRT34510.1"/>
    </source>
</evidence>